<evidence type="ECO:0000256" key="4">
    <source>
        <dbReference type="ARBA" id="ARBA00023136"/>
    </source>
</evidence>
<reference evidence="6 7" key="1">
    <citation type="submission" date="2018-06" db="EMBL/GenBank/DDBJ databases">
        <title>Chryseolinea flavus sp. nov., a member of the phylum Bacteroidetes isolated from soil.</title>
        <authorList>
            <person name="Li Y."/>
            <person name="Wang J."/>
        </authorList>
    </citation>
    <scope>NUCLEOTIDE SEQUENCE [LARGE SCALE GENOMIC DNA]</scope>
    <source>
        <strain evidence="6 7">SDU1-6</strain>
    </source>
</reference>
<keyword evidence="2 5" id="KW-0812">Transmembrane</keyword>
<feature type="transmembrane region" description="Helical" evidence="5">
    <location>
        <begin position="66"/>
        <end position="86"/>
    </location>
</feature>
<feature type="transmembrane region" description="Helical" evidence="5">
    <location>
        <begin position="6"/>
        <end position="24"/>
    </location>
</feature>
<dbReference type="PANTHER" id="PTHR37306:SF1">
    <property type="entry name" value="COLICIN V PRODUCTION PROTEIN"/>
    <property type="match status" value="1"/>
</dbReference>
<evidence type="ECO:0000256" key="2">
    <source>
        <dbReference type="ARBA" id="ARBA00022692"/>
    </source>
</evidence>
<dbReference type="InterPro" id="IPR003825">
    <property type="entry name" value="Colicin-V_CvpA"/>
</dbReference>
<dbReference type="GO" id="GO:0016020">
    <property type="term" value="C:membrane"/>
    <property type="evidence" value="ECO:0007669"/>
    <property type="project" value="UniProtKB-SubCell"/>
</dbReference>
<proteinExistence type="predicted"/>
<evidence type="ECO:0000256" key="5">
    <source>
        <dbReference type="SAM" id="Phobius"/>
    </source>
</evidence>
<keyword evidence="4 5" id="KW-0472">Membrane</keyword>
<feature type="transmembrane region" description="Helical" evidence="5">
    <location>
        <begin position="146"/>
        <end position="165"/>
    </location>
</feature>
<sequence length="169" mass="18759">MVDALSKVDLILALIICAGAYGGFKDGFILELISFFAIVIGVFAGFKLMAWGMVYLEREFVVDPNAAPYIAFGAVFFSVIFLANLLSKLIRPRFEKPMLGIVDQSVGAAIGFVKTAFMLSILLWLFTSMKFYFPDGWVKGSWLLPFIADLAPGTTHWLATFIPFFEGLF</sequence>
<evidence type="ECO:0000313" key="7">
    <source>
        <dbReference type="Proteomes" id="UP000251889"/>
    </source>
</evidence>
<dbReference type="Proteomes" id="UP000251889">
    <property type="component" value="Unassembled WGS sequence"/>
</dbReference>
<evidence type="ECO:0008006" key="8">
    <source>
        <dbReference type="Google" id="ProtNLM"/>
    </source>
</evidence>
<comment type="subcellular location">
    <subcellularLocation>
        <location evidence="1">Membrane</location>
        <topology evidence="1">Multi-pass membrane protein</topology>
    </subcellularLocation>
</comment>
<keyword evidence="3 5" id="KW-1133">Transmembrane helix</keyword>
<accession>A0A364Y9E4</accession>
<organism evidence="6 7">
    <name type="scientific">Pseudochryseolinea flava</name>
    <dbReference type="NCBI Taxonomy" id="2059302"/>
    <lineage>
        <taxon>Bacteria</taxon>
        <taxon>Pseudomonadati</taxon>
        <taxon>Bacteroidota</taxon>
        <taxon>Cytophagia</taxon>
        <taxon>Cytophagales</taxon>
        <taxon>Fulvivirgaceae</taxon>
        <taxon>Pseudochryseolinea</taxon>
    </lineage>
</organism>
<evidence type="ECO:0000256" key="3">
    <source>
        <dbReference type="ARBA" id="ARBA00022989"/>
    </source>
</evidence>
<keyword evidence="7" id="KW-1185">Reference proteome</keyword>
<name>A0A364Y9E4_9BACT</name>
<evidence type="ECO:0000313" key="6">
    <source>
        <dbReference type="EMBL" id="RAW03085.1"/>
    </source>
</evidence>
<gene>
    <name evidence="6" type="ORF">DQQ10_03025</name>
</gene>
<dbReference type="GO" id="GO:0009403">
    <property type="term" value="P:toxin biosynthetic process"/>
    <property type="evidence" value="ECO:0007669"/>
    <property type="project" value="InterPro"/>
</dbReference>
<dbReference type="OrthoDB" id="9799585at2"/>
<dbReference type="Pfam" id="PF02674">
    <property type="entry name" value="Colicin_V"/>
    <property type="match status" value="1"/>
</dbReference>
<dbReference type="EMBL" id="QMFY01000001">
    <property type="protein sequence ID" value="RAW03085.1"/>
    <property type="molecule type" value="Genomic_DNA"/>
</dbReference>
<comment type="caution">
    <text evidence="6">The sequence shown here is derived from an EMBL/GenBank/DDBJ whole genome shotgun (WGS) entry which is preliminary data.</text>
</comment>
<dbReference type="AlphaFoldDB" id="A0A364Y9E4"/>
<protein>
    <recommendedName>
        <fullName evidence="8">CvpA family protein</fullName>
    </recommendedName>
</protein>
<dbReference type="PANTHER" id="PTHR37306">
    <property type="entry name" value="COLICIN V PRODUCTION PROTEIN"/>
    <property type="match status" value="1"/>
</dbReference>
<feature type="transmembrane region" description="Helical" evidence="5">
    <location>
        <begin position="33"/>
        <end position="54"/>
    </location>
</feature>
<evidence type="ECO:0000256" key="1">
    <source>
        <dbReference type="ARBA" id="ARBA00004141"/>
    </source>
</evidence>
<feature type="transmembrane region" description="Helical" evidence="5">
    <location>
        <begin position="106"/>
        <end position="126"/>
    </location>
</feature>